<keyword evidence="2" id="KW-1185">Reference proteome</keyword>
<accession>A0ACA9QUC7</accession>
<feature type="non-terminal residue" evidence="1">
    <location>
        <position position="1"/>
    </location>
</feature>
<sequence length="253" mass="28511">IYERLSDQRSLAPLDRRLRKLGFLDRYQPNESDSAAVINSPKIPTESNKSYSLLRLSMDSLAVSMVQAVIKEMLYDQTDLEEAWSVIHTRELLQCYGNEHQDRRMAPLDLEKAQKDIQDVIMKAGNFTLPPPIIETRDPRSPSPSIGQPIDCNPVPPEVSRIDNTTRSSTRGEKRKRKKRNHEAKASTSIPSPSVVDEESKEATMGQHQTETSAQMQETTQEVRPSPSPEQPVTEVDHPATIPDTTEDTPIIE</sequence>
<protein>
    <submittedName>
        <fullName evidence="1">13279_t:CDS:1</fullName>
    </submittedName>
</protein>
<reference evidence="1" key="1">
    <citation type="submission" date="2021-06" db="EMBL/GenBank/DDBJ databases">
        <authorList>
            <person name="Kallberg Y."/>
            <person name="Tangrot J."/>
            <person name="Rosling A."/>
        </authorList>
    </citation>
    <scope>NUCLEOTIDE SEQUENCE</scope>
    <source>
        <strain evidence="1">CL356</strain>
    </source>
</reference>
<feature type="non-terminal residue" evidence="1">
    <location>
        <position position="253"/>
    </location>
</feature>
<organism evidence="1 2">
    <name type="scientific">Acaulospora colombiana</name>
    <dbReference type="NCBI Taxonomy" id="27376"/>
    <lineage>
        <taxon>Eukaryota</taxon>
        <taxon>Fungi</taxon>
        <taxon>Fungi incertae sedis</taxon>
        <taxon>Mucoromycota</taxon>
        <taxon>Glomeromycotina</taxon>
        <taxon>Glomeromycetes</taxon>
        <taxon>Diversisporales</taxon>
        <taxon>Acaulosporaceae</taxon>
        <taxon>Acaulospora</taxon>
    </lineage>
</organism>
<name>A0ACA9QUC7_9GLOM</name>
<dbReference type="Proteomes" id="UP000789525">
    <property type="component" value="Unassembled WGS sequence"/>
</dbReference>
<comment type="caution">
    <text evidence="1">The sequence shown here is derived from an EMBL/GenBank/DDBJ whole genome shotgun (WGS) entry which is preliminary data.</text>
</comment>
<evidence type="ECO:0000313" key="1">
    <source>
        <dbReference type="EMBL" id="CAG8761899.1"/>
    </source>
</evidence>
<evidence type="ECO:0000313" key="2">
    <source>
        <dbReference type="Proteomes" id="UP000789525"/>
    </source>
</evidence>
<proteinExistence type="predicted"/>
<gene>
    <name evidence="1" type="ORF">ACOLOM_LOCUS13241</name>
</gene>
<dbReference type="EMBL" id="CAJVPT010059380">
    <property type="protein sequence ID" value="CAG8761899.1"/>
    <property type="molecule type" value="Genomic_DNA"/>
</dbReference>